<keyword evidence="1" id="KW-0223">Dioxygenase</keyword>
<keyword evidence="1" id="KW-0560">Oxidoreductase</keyword>
<name>A0A7V9YXM9_9BACL</name>
<reference evidence="1 2" key="1">
    <citation type="submission" date="2020-07" db="EMBL/GenBank/DDBJ databases">
        <title>Genomic Encyclopedia of Type Strains, Phase IV (KMG-IV): sequencing the most valuable type-strain genomes for metagenomic binning, comparative biology and taxonomic classification.</title>
        <authorList>
            <person name="Goeker M."/>
        </authorList>
    </citation>
    <scope>NUCLEOTIDE SEQUENCE [LARGE SCALE GENOMIC DNA]</scope>
    <source>
        <strain evidence="1 2">DSM 25220</strain>
    </source>
</reference>
<protein>
    <submittedName>
        <fullName evidence="1">Extradiol dioxygenase family protein</fullName>
    </submittedName>
</protein>
<dbReference type="EMBL" id="JACDUU010000001">
    <property type="protein sequence ID" value="MBA2870270.1"/>
    <property type="molecule type" value="Genomic_DNA"/>
</dbReference>
<dbReference type="Proteomes" id="UP000580891">
    <property type="component" value="Unassembled WGS sequence"/>
</dbReference>
<accession>A0A7V9YXM9</accession>
<keyword evidence="2" id="KW-1185">Reference proteome</keyword>
<proteinExistence type="predicted"/>
<sequence>MNLLIVGIVLFGLVVYSISRIHFMRKWALLYTTFTNEDYFQIASKLDRNGIRYTTKIRVDFRGFYRTVTDHKQIDIYVKKEDEYKAVKALRKNR</sequence>
<evidence type="ECO:0000313" key="2">
    <source>
        <dbReference type="Proteomes" id="UP000580891"/>
    </source>
</evidence>
<dbReference type="GO" id="GO:0051213">
    <property type="term" value="F:dioxygenase activity"/>
    <property type="evidence" value="ECO:0007669"/>
    <property type="project" value="UniProtKB-KW"/>
</dbReference>
<comment type="caution">
    <text evidence="1">The sequence shown here is derived from an EMBL/GenBank/DDBJ whole genome shotgun (WGS) entry which is preliminary data.</text>
</comment>
<gene>
    <name evidence="1" type="ORF">HNQ85_000528</name>
</gene>
<dbReference type="AlphaFoldDB" id="A0A7V9YXM9"/>
<organism evidence="1 2">
    <name type="scientific">[Anoxybacillus] calidus</name>
    <dbReference type="NCBI Taxonomy" id="575178"/>
    <lineage>
        <taxon>Bacteria</taxon>
        <taxon>Bacillati</taxon>
        <taxon>Bacillota</taxon>
        <taxon>Bacilli</taxon>
        <taxon>Bacillales</taxon>
        <taxon>Anoxybacillaceae</taxon>
        <taxon>Paranoxybacillus</taxon>
    </lineage>
</organism>
<evidence type="ECO:0000313" key="1">
    <source>
        <dbReference type="EMBL" id="MBA2870270.1"/>
    </source>
</evidence>